<dbReference type="KEGG" id="caj:CIG1485E_0715"/>
<dbReference type="PANTHER" id="PTHR43884:SF12">
    <property type="entry name" value="ISOVALERYL-COA DEHYDROGENASE, MITOCHONDRIAL-RELATED"/>
    <property type="match status" value="1"/>
</dbReference>
<dbReference type="SUPFAM" id="SSF56645">
    <property type="entry name" value="Acyl-CoA dehydrogenase NM domain-like"/>
    <property type="match status" value="1"/>
</dbReference>
<dbReference type="GO" id="GO:0003995">
    <property type="term" value="F:acyl-CoA dehydrogenase activity"/>
    <property type="evidence" value="ECO:0007669"/>
    <property type="project" value="TreeGrafter"/>
</dbReference>
<evidence type="ECO:0000313" key="1">
    <source>
        <dbReference type="EMBL" id="AII14561.1"/>
    </source>
</evidence>
<dbReference type="OrthoDB" id="2564795at2"/>
<dbReference type="AlphaFoldDB" id="A0A076F989"/>
<evidence type="ECO:0000313" key="2">
    <source>
        <dbReference type="Proteomes" id="UP000028486"/>
    </source>
</evidence>
<dbReference type="PANTHER" id="PTHR43884">
    <property type="entry name" value="ACYL-COA DEHYDROGENASE"/>
    <property type="match status" value="1"/>
</dbReference>
<dbReference type="InterPro" id="IPR046373">
    <property type="entry name" value="Acyl-CoA_Oxase/DH_mid-dom_sf"/>
</dbReference>
<dbReference type="EMBL" id="CP009043">
    <property type="protein sequence ID" value="AII14561.1"/>
    <property type="molecule type" value="Genomic_DNA"/>
</dbReference>
<dbReference type="Gene3D" id="2.40.110.10">
    <property type="entry name" value="Butyryl-CoA Dehydrogenase, subunit A, domain 2"/>
    <property type="match status" value="1"/>
</dbReference>
<dbReference type="RefSeq" id="WP_038453769.1">
    <property type="nucleotide sequence ID" value="NZ_CP009043.1"/>
</dbReference>
<gene>
    <name evidence="1" type="ORF">CIG1485E_0715</name>
</gene>
<keyword evidence="2" id="KW-1185">Reference proteome</keyword>
<dbReference type="STRING" id="1244531.CIG2463D_0716"/>
<organism evidence="1 2">
    <name type="scientific">Campylobacter iguaniorum</name>
    <dbReference type="NCBI Taxonomy" id="1244531"/>
    <lineage>
        <taxon>Bacteria</taxon>
        <taxon>Pseudomonadati</taxon>
        <taxon>Campylobacterota</taxon>
        <taxon>Epsilonproteobacteria</taxon>
        <taxon>Campylobacterales</taxon>
        <taxon>Campylobacteraceae</taxon>
        <taxon>Campylobacter</taxon>
    </lineage>
</organism>
<dbReference type="Proteomes" id="UP000028486">
    <property type="component" value="Chromosome"/>
</dbReference>
<dbReference type="HOGENOM" id="CLU_063432_0_0_7"/>
<sequence>MALQKLANLAPRIDTEGIYAKEIINELGASEYFSVLESREDLLKAISNISKVAQICGTTGFCMWCQFALIWYLLNSNNENLKNELLPKLKKAEILGGTALSNPMKAFAGIEKNQLKATKVSGGYILNGTLAWVSNIEQGSVFGAIALDADEPIMGIIRCDERVKLSCHIKYSTLEGSATKSVTLKEYFLPDSDILTNDIYSYLIKITPGFILLQAGIAAGIINASLEVIESSNKTHSHINVYLPFSYESLKLELDELLKRVKNAAFNINLISPLEILQLRLDASFLTQKATNAAVLFSGTKGYFKNAKIARVQREGNFVLIVTPSIKHLLKEIEEVKNGNGCIQKWKYKVAS</sequence>
<name>A0A076F989_9BACT</name>
<protein>
    <submittedName>
        <fullName evidence="1">Acyl-CoA dehydrogenase</fullName>
    </submittedName>
</protein>
<proteinExistence type="predicted"/>
<accession>A0A076F989</accession>
<dbReference type="InterPro" id="IPR009100">
    <property type="entry name" value="AcylCoA_DH/oxidase_NM_dom_sf"/>
</dbReference>
<dbReference type="eggNOG" id="COG1960">
    <property type="taxonomic scope" value="Bacteria"/>
</dbReference>
<reference evidence="2" key="1">
    <citation type="journal article" date="2014" name="Genome Announc.">
        <title>Complete Genome Sequence of Campylobacter iguaniorum Strain 1485ET, Isolated from a Bearded Dragon (Pogona vitticeps).</title>
        <authorList>
            <person name="Gilbert M.J."/>
            <person name="Miller W.G."/>
            <person name="Yee E."/>
            <person name="Kik M."/>
            <person name="Wagenaar J.A."/>
            <person name="Duim B."/>
        </authorList>
    </citation>
    <scope>NUCLEOTIDE SEQUENCE [LARGE SCALE GENOMIC DNA]</scope>
    <source>
        <strain evidence="2">1485E</strain>
    </source>
</reference>